<dbReference type="PANTHER" id="PTHR11214:SF349">
    <property type="entry name" value="BETA-1,3-GALACTOSYLTRANSFERASE BRN"/>
    <property type="match status" value="1"/>
</dbReference>
<dbReference type="EC" id="2.4.1.-" evidence="10"/>
<accession>A0A1S3D460</accession>
<reference evidence="12" key="1">
    <citation type="submission" date="2025-08" db="UniProtKB">
        <authorList>
            <consortium name="RefSeq"/>
        </authorList>
    </citation>
    <scope>IDENTIFICATION</scope>
</reference>
<evidence type="ECO:0000256" key="3">
    <source>
        <dbReference type="ARBA" id="ARBA00022676"/>
    </source>
</evidence>
<organism evidence="11 12">
    <name type="scientific">Diaphorina citri</name>
    <name type="common">Asian citrus psyllid</name>
    <dbReference type="NCBI Taxonomy" id="121845"/>
    <lineage>
        <taxon>Eukaryota</taxon>
        <taxon>Metazoa</taxon>
        <taxon>Ecdysozoa</taxon>
        <taxon>Arthropoda</taxon>
        <taxon>Hexapoda</taxon>
        <taxon>Insecta</taxon>
        <taxon>Pterygota</taxon>
        <taxon>Neoptera</taxon>
        <taxon>Paraneoptera</taxon>
        <taxon>Hemiptera</taxon>
        <taxon>Sternorrhyncha</taxon>
        <taxon>Psylloidea</taxon>
        <taxon>Psyllidae</taxon>
        <taxon>Diaphorininae</taxon>
        <taxon>Diaphorina</taxon>
    </lineage>
</organism>
<dbReference type="AlphaFoldDB" id="A0A1S3D460"/>
<dbReference type="OMA" id="RVWNECR"/>
<dbReference type="PANTHER" id="PTHR11214">
    <property type="entry name" value="BETA-1,3-N-ACETYLGLUCOSAMINYLTRANSFERASE"/>
    <property type="match status" value="1"/>
</dbReference>
<dbReference type="InterPro" id="IPR002659">
    <property type="entry name" value="Glyco_trans_31"/>
</dbReference>
<keyword evidence="6" id="KW-0735">Signal-anchor</keyword>
<evidence type="ECO:0000256" key="5">
    <source>
        <dbReference type="ARBA" id="ARBA00022692"/>
    </source>
</evidence>
<proteinExistence type="inferred from homology"/>
<dbReference type="GeneID" id="103510227"/>
<evidence type="ECO:0000256" key="2">
    <source>
        <dbReference type="ARBA" id="ARBA00008661"/>
    </source>
</evidence>
<evidence type="ECO:0000256" key="4">
    <source>
        <dbReference type="ARBA" id="ARBA00022679"/>
    </source>
</evidence>
<evidence type="ECO:0000256" key="7">
    <source>
        <dbReference type="ARBA" id="ARBA00022989"/>
    </source>
</evidence>
<gene>
    <name evidence="12" type="primary">LOC103510227</name>
</gene>
<name>A0A1S3D460_DIACI</name>
<keyword evidence="9" id="KW-0472">Membrane</keyword>
<dbReference type="GO" id="GO:0006493">
    <property type="term" value="P:protein O-linked glycosylation"/>
    <property type="evidence" value="ECO:0007669"/>
    <property type="project" value="TreeGrafter"/>
</dbReference>
<evidence type="ECO:0000256" key="8">
    <source>
        <dbReference type="ARBA" id="ARBA00023034"/>
    </source>
</evidence>
<comment type="subcellular location">
    <subcellularLocation>
        <location evidence="1 10">Golgi apparatus membrane</location>
        <topology evidence="1 10">Single-pass type II membrane protein</topology>
    </subcellularLocation>
</comment>
<dbReference type="RefSeq" id="XP_008473097.1">
    <property type="nucleotide sequence ID" value="XM_008474875.2"/>
</dbReference>
<dbReference type="Gene3D" id="3.90.550.50">
    <property type="match status" value="1"/>
</dbReference>
<evidence type="ECO:0000256" key="1">
    <source>
        <dbReference type="ARBA" id="ARBA00004323"/>
    </source>
</evidence>
<dbReference type="Pfam" id="PF01762">
    <property type="entry name" value="Galactosyl_T"/>
    <property type="match status" value="1"/>
</dbReference>
<evidence type="ECO:0000313" key="12">
    <source>
        <dbReference type="RefSeq" id="XP_008473097.1"/>
    </source>
</evidence>
<evidence type="ECO:0000313" key="11">
    <source>
        <dbReference type="Proteomes" id="UP000079169"/>
    </source>
</evidence>
<evidence type="ECO:0000256" key="10">
    <source>
        <dbReference type="RuleBase" id="RU363063"/>
    </source>
</evidence>
<keyword evidence="7" id="KW-1133">Transmembrane helix</keyword>
<comment type="similarity">
    <text evidence="2 10">Belongs to the glycosyltransferase 31 family.</text>
</comment>
<dbReference type="Proteomes" id="UP000079169">
    <property type="component" value="Unplaced"/>
</dbReference>
<dbReference type="SUPFAM" id="SSF53448">
    <property type="entry name" value="Nucleotide-diphospho-sugar transferases"/>
    <property type="match status" value="1"/>
</dbReference>
<keyword evidence="3 10" id="KW-0328">Glycosyltransferase</keyword>
<evidence type="ECO:0000256" key="6">
    <source>
        <dbReference type="ARBA" id="ARBA00022968"/>
    </source>
</evidence>
<dbReference type="STRING" id="121845.A0A1S3D460"/>
<sequence>MIRLTKRNKLYGGLLLFFLLYTFGVFTHLFEQNYYESFQYPLDMNLTACVEGYKHDQPCSTRPINNYNYPFISKCEQKCAAYNEKEQIRVVYIVKSALRHFERRLAIRQSWGYEKRFSDVPIVTVFILGYDPDNEGLQIEIAEESERYNDIVQAKFIDSYFNNTIKTMMGFKWAANYCKHSKFYFFADDDFYVSTRNVLRFLRNPLQYPQYLELPIETIQSKSNIMDYELPSDVKLFSGFVFVSSPHRHYTSKWYISLQEYPYHLWPPYVTAGSYVVSREVLLDFYFASHFTKHFRFDDIYLGILAKKTNTEPFHCGEFYFYKKDYSLHNYQYVIASHGYGNHDELLRVWNEQRGIGNA</sequence>
<keyword evidence="4" id="KW-0808">Transferase</keyword>
<dbReference type="PaxDb" id="121845-A0A1S3D460"/>
<dbReference type="GO" id="GO:0016758">
    <property type="term" value="F:hexosyltransferase activity"/>
    <property type="evidence" value="ECO:0007669"/>
    <property type="project" value="InterPro"/>
</dbReference>
<dbReference type="FunFam" id="3.90.550.50:FF:000042">
    <property type="entry name" value="Hexosyltransferase"/>
    <property type="match status" value="1"/>
</dbReference>
<dbReference type="InterPro" id="IPR029044">
    <property type="entry name" value="Nucleotide-diphossugar_trans"/>
</dbReference>
<dbReference type="GO" id="GO:0000139">
    <property type="term" value="C:Golgi membrane"/>
    <property type="evidence" value="ECO:0007669"/>
    <property type="project" value="UniProtKB-SubCell"/>
</dbReference>
<keyword evidence="5" id="KW-0812">Transmembrane</keyword>
<protein>
    <recommendedName>
        <fullName evidence="10">Hexosyltransferase</fullName>
        <ecNumber evidence="10">2.4.1.-</ecNumber>
    </recommendedName>
</protein>
<dbReference type="KEGG" id="dci:103510227"/>
<keyword evidence="11" id="KW-1185">Reference proteome</keyword>
<evidence type="ECO:0000256" key="9">
    <source>
        <dbReference type="ARBA" id="ARBA00023136"/>
    </source>
</evidence>
<keyword evidence="8 10" id="KW-0333">Golgi apparatus</keyword>
<dbReference type="GO" id="GO:0008194">
    <property type="term" value="F:UDP-glycosyltransferase activity"/>
    <property type="evidence" value="ECO:0007669"/>
    <property type="project" value="TreeGrafter"/>
</dbReference>